<dbReference type="Pfam" id="PF26575">
    <property type="entry name" value="HHO5_N"/>
    <property type="match status" value="1"/>
</dbReference>
<sequence>MESAGETKSIAIDSIIPLEDAGLEDCSLPPDSIREAFWKAASAVRSIVSDEGGCVEDPWEESSYEGCVVEKGGGWTEAAGDRVVVVGDAEEKVDDYVIWNIDCSPPSKAWTPKSTTEFLAEVLRLDNVTKKISKLDDYVNRLQDEMKKIDSFMHIWIDLHHSLSP</sequence>
<reference evidence="2" key="1">
    <citation type="submission" date="2018-01" db="EMBL/GenBank/DDBJ databases">
        <authorList>
            <person name="Mao J.F."/>
        </authorList>
    </citation>
    <scope>NUCLEOTIDE SEQUENCE</scope>
    <source>
        <strain evidence="2">Huo1</strain>
        <tissue evidence="2">Leaf</tissue>
    </source>
</reference>
<dbReference type="Proteomes" id="UP000298416">
    <property type="component" value="Unassembled WGS sequence"/>
</dbReference>
<dbReference type="InterPro" id="IPR058673">
    <property type="entry name" value="HHO5-like_N"/>
</dbReference>
<proteinExistence type="predicted"/>
<organism evidence="2">
    <name type="scientific">Salvia splendens</name>
    <name type="common">Scarlet sage</name>
    <dbReference type="NCBI Taxonomy" id="180675"/>
    <lineage>
        <taxon>Eukaryota</taxon>
        <taxon>Viridiplantae</taxon>
        <taxon>Streptophyta</taxon>
        <taxon>Embryophyta</taxon>
        <taxon>Tracheophyta</taxon>
        <taxon>Spermatophyta</taxon>
        <taxon>Magnoliopsida</taxon>
        <taxon>eudicotyledons</taxon>
        <taxon>Gunneridae</taxon>
        <taxon>Pentapetalae</taxon>
        <taxon>asterids</taxon>
        <taxon>lamiids</taxon>
        <taxon>Lamiales</taxon>
        <taxon>Lamiaceae</taxon>
        <taxon>Nepetoideae</taxon>
        <taxon>Mentheae</taxon>
        <taxon>Salviinae</taxon>
        <taxon>Salvia</taxon>
        <taxon>Salvia subgen. Calosphace</taxon>
        <taxon>core Calosphace</taxon>
    </lineage>
</organism>
<dbReference type="PANTHER" id="PTHR36713:SF1">
    <property type="entry name" value="OS09G0344700 PROTEIN"/>
    <property type="match status" value="1"/>
</dbReference>
<dbReference type="PANTHER" id="PTHR36713">
    <property type="entry name" value="OS09G0344700 PROTEIN"/>
    <property type="match status" value="1"/>
</dbReference>
<evidence type="ECO:0000313" key="3">
    <source>
        <dbReference type="Proteomes" id="UP000298416"/>
    </source>
</evidence>
<reference evidence="2" key="2">
    <citation type="submission" date="2020-08" db="EMBL/GenBank/DDBJ databases">
        <title>Plant Genome Project.</title>
        <authorList>
            <person name="Zhang R.-G."/>
        </authorList>
    </citation>
    <scope>NUCLEOTIDE SEQUENCE</scope>
    <source>
        <strain evidence="2">Huo1</strain>
        <tissue evidence="2">Leaf</tissue>
    </source>
</reference>
<protein>
    <recommendedName>
        <fullName evidence="1">HHO5-like N-terminal domain-containing protein</fullName>
    </recommendedName>
</protein>
<evidence type="ECO:0000259" key="1">
    <source>
        <dbReference type="Pfam" id="PF26575"/>
    </source>
</evidence>
<dbReference type="EMBL" id="PNBA02000001">
    <property type="protein sequence ID" value="KAG6437113.1"/>
    <property type="molecule type" value="Genomic_DNA"/>
</dbReference>
<dbReference type="AlphaFoldDB" id="A0A8X9AD17"/>
<feature type="domain" description="HHO5-like N-terminal" evidence="1">
    <location>
        <begin position="105"/>
        <end position="152"/>
    </location>
</feature>
<evidence type="ECO:0000313" key="2">
    <source>
        <dbReference type="EMBL" id="KAG6437113.1"/>
    </source>
</evidence>
<keyword evidence="3" id="KW-1185">Reference proteome</keyword>
<gene>
    <name evidence="2" type="ORF">SASPL_102023</name>
</gene>
<name>A0A8X9AD17_SALSN</name>
<accession>A0A8X9AD17</accession>
<comment type="caution">
    <text evidence="2">The sequence shown here is derived from an EMBL/GenBank/DDBJ whole genome shotgun (WGS) entry which is preliminary data.</text>
</comment>